<feature type="domain" description="AB hydrolase-1" evidence="1">
    <location>
        <begin position="36"/>
        <end position="144"/>
    </location>
</feature>
<dbReference type="InterPro" id="IPR000073">
    <property type="entry name" value="AB_hydrolase_1"/>
</dbReference>
<organism evidence="2 3">
    <name type="scientific">Kordiimonas pumila</name>
    <dbReference type="NCBI Taxonomy" id="2161677"/>
    <lineage>
        <taxon>Bacteria</taxon>
        <taxon>Pseudomonadati</taxon>
        <taxon>Pseudomonadota</taxon>
        <taxon>Alphaproteobacteria</taxon>
        <taxon>Kordiimonadales</taxon>
        <taxon>Kordiimonadaceae</taxon>
        <taxon>Kordiimonas</taxon>
    </lineage>
</organism>
<dbReference type="EMBL" id="JBHRSL010000002">
    <property type="protein sequence ID" value="MFC3050674.1"/>
    <property type="molecule type" value="Genomic_DNA"/>
</dbReference>
<name>A0ABV7D0J0_9PROT</name>
<dbReference type="InterPro" id="IPR050266">
    <property type="entry name" value="AB_hydrolase_sf"/>
</dbReference>
<gene>
    <name evidence="2" type="ORF">ACFOKA_02025</name>
</gene>
<dbReference type="PANTHER" id="PTHR43798:SF33">
    <property type="entry name" value="HYDROLASE, PUTATIVE (AFU_ORTHOLOGUE AFUA_2G14860)-RELATED"/>
    <property type="match status" value="1"/>
</dbReference>
<dbReference type="Proteomes" id="UP001595444">
    <property type="component" value="Unassembled WGS sequence"/>
</dbReference>
<reference evidence="3" key="1">
    <citation type="journal article" date="2019" name="Int. J. Syst. Evol. Microbiol.">
        <title>The Global Catalogue of Microorganisms (GCM) 10K type strain sequencing project: providing services to taxonomists for standard genome sequencing and annotation.</title>
        <authorList>
            <consortium name="The Broad Institute Genomics Platform"/>
            <consortium name="The Broad Institute Genome Sequencing Center for Infectious Disease"/>
            <person name="Wu L."/>
            <person name="Ma J."/>
        </authorList>
    </citation>
    <scope>NUCLEOTIDE SEQUENCE [LARGE SCALE GENOMIC DNA]</scope>
    <source>
        <strain evidence="3">KCTC 62164</strain>
    </source>
</reference>
<protein>
    <submittedName>
        <fullName evidence="2">Alpha/beta fold hydrolase</fullName>
    </submittedName>
</protein>
<proteinExistence type="predicted"/>
<evidence type="ECO:0000259" key="1">
    <source>
        <dbReference type="Pfam" id="PF12697"/>
    </source>
</evidence>
<dbReference type="InterPro" id="IPR029058">
    <property type="entry name" value="AB_hydrolase_fold"/>
</dbReference>
<sequence>MVESLSTHAAEPDDVFVNVLGGKLHFKVYKGNEKVVLLESGAGFGAEEWDTYAPDLAAATGATVISYDREGKGESDGLDTDYDVHNEMVRLHGGLYALGYSENLYLVGHSYGGYLIQLYSNIYPGDVKGLVYVDVVTTKGIDAFGAGELQSRVLKRNDVAEPDKKQLSNLRMGHGYVRTHEIMRQYPVVCGVPVAVITAGKVSSGLDSAIVAGWQEGHSALVEHSNGKHLFAEKSGHMVPWDQPDIITEAVQYALDAGADANAVLGEHGKRCSMGESE</sequence>
<dbReference type="PANTHER" id="PTHR43798">
    <property type="entry name" value="MONOACYLGLYCEROL LIPASE"/>
    <property type="match status" value="1"/>
</dbReference>
<dbReference type="RefSeq" id="WP_194212813.1">
    <property type="nucleotide sequence ID" value="NZ_CP061205.1"/>
</dbReference>
<dbReference type="SUPFAM" id="SSF53474">
    <property type="entry name" value="alpha/beta-Hydrolases"/>
    <property type="match status" value="1"/>
</dbReference>
<evidence type="ECO:0000313" key="3">
    <source>
        <dbReference type="Proteomes" id="UP001595444"/>
    </source>
</evidence>
<dbReference type="Pfam" id="PF12697">
    <property type="entry name" value="Abhydrolase_6"/>
    <property type="match status" value="1"/>
</dbReference>
<evidence type="ECO:0000313" key="2">
    <source>
        <dbReference type="EMBL" id="MFC3050674.1"/>
    </source>
</evidence>
<dbReference type="Gene3D" id="3.40.50.1820">
    <property type="entry name" value="alpha/beta hydrolase"/>
    <property type="match status" value="1"/>
</dbReference>
<keyword evidence="3" id="KW-1185">Reference proteome</keyword>
<dbReference type="GO" id="GO:0016787">
    <property type="term" value="F:hydrolase activity"/>
    <property type="evidence" value="ECO:0007669"/>
    <property type="project" value="UniProtKB-KW"/>
</dbReference>
<accession>A0ABV7D0J0</accession>
<keyword evidence="2" id="KW-0378">Hydrolase</keyword>
<comment type="caution">
    <text evidence="2">The sequence shown here is derived from an EMBL/GenBank/DDBJ whole genome shotgun (WGS) entry which is preliminary data.</text>
</comment>